<keyword evidence="3" id="KW-0378">Hydrolase</keyword>
<evidence type="ECO:0000313" key="5">
    <source>
        <dbReference type="Proteomes" id="UP000594943"/>
    </source>
</evidence>
<dbReference type="EC" id="3.2.2.n1" evidence="3"/>
<dbReference type="SUPFAM" id="SSF102405">
    <property type="entry name" value="MCP/YpsA-like"/>
    <property type="match status" value="1"/>
</dbReference>
<dbReference type="PANTHER" id="PTHR31223:SF70">
    <property type="entry name" value="LOG FAMILY PROTEIN YJL055W"/>
    <property type="match status" value="1"/>
</dbReference>
<dbReference type="InterPro" id="IPR031100">
    <property type="entry name" value="LOG_fam"/>
</dbReference>
<name>A0A7U4P3X9_9BURK</name>
<dbReference type="AlphaFoldDB" id="A0A7U4P3X9"/>
<protein>
    <recommendedName>
        <fullName evidence="3">Cytokinin riboside 5'-monophosphate phosphoribohydrolase</fullName>
        <ecNumber evidence="3">3.2.2.n1</ecNumber>
    </recommendedName>
</protein>
<dbReference type="RefSeq" id="WP_006026882.1">
    <property type="nucleotide sequence ID" value="NZ_CM003626.1"/>
</dbReference>
<dbReference type="Gene3D" id="3.40.50.450">
    <property type="match status" value="1"/>
</dbReference>
<reference evidence="4 5" key="1">
    <citation type="submission" date="2020-12" db="EMBL/GenBank/DDBJ databases">
        <title>FDA dAtabase for Regulatory Grade micrObial Sequences (FDA-ARGOS): Supporting development and validation of Infectious Disease Dx tests.</title>
        <authorList>
            <person name="Nelson B."/>
            <person name="Plummer A."/>
            <person name="Tallon L."/>
            <person name="Sadzewicz L."/>
            <person name="Zhao X."/>
            <person name="Boylan J."/>
            <person name="Ott S."/>
            <person name="Bowen H."/>
            <person name="Vavikolanu K."/>
            <person name="Mehta A."/>
            <person name="Aluvathingal J."/>
            <person name="Nadendla S."/>
            <person name="Myers T."/>
            <person name="Yan Y."/>
            <person name="Sichtig H."/>
        </authorList>
    </citation>
    <scope>NUCLEOTIDE SEQUENCE [LARGE SCALE GENOMIC DNA]</scope>
    <source>
        <strain evidence="4 5">FDAARGOS_899</strain>
    </source>
</reference>
<dbReference type="EMBL" id="CP065686">
    <property type="protein sequence ID" value="QPS42252.1"/>
    <property type="molecule type" value="Genomic_DNA"/>
</dbReference>
<accession>A0A7T2WWL8</accession>
<dbReference type="GO" id="GO:0008714">
    <property type="term" value="F:AMP nucleosidase activity"/>
    <property type="evidence" value="ECO:0007669"/>
    <property type="project" value="UniProtKB-EC"/>
</dbReference>
<gene>
    <name evidence="4" type="ORF">I6G56_11475</name>
</gene>
<evidence type="ECO:0000256" key="3">
    <source>
        <dbReference type="RuleBase" id="RU363015"/>
    </source>
</evidence>
<dbReference type="KEGG" id="bhg:I6G56_11475"/>
<dbReference type="NCBIfam" id="TIGR00730">
    <property type="entry name" value="Rossman fold protein, TIGR00730 family"/>
    <property type="match status" value="1"/>
</dbReference>
<accession>A0A7U4P3X9</accession>
<dbReference type="GO" id="GO:0005829">
    <property type="term" value="C:cytosol"/>
    <property type="evidence" value="ECO:0007669"/>
    <property type="project" value="TreeGrafter"/>
</dbReference>
<proteinExistence type="inferred from homology"/>
<dbReference type="Proteomes" id="UP000594943">
    <property type="component" value="Chromosome 1"/>
</dbReference>
<dbReference type="GO" id="GO:0009691">
    <property type="term" value="P:cytokinin biosynthetic process"/>
    <property type="evidence" value="ECO:0007669"/>
    <property type="project" value="UniProtKB-UniRule"/>
</dbReference>
<evidence type="ECO:0000256" key="2">
    <source>
        <dbReference type="ARBA" id="ARBA00006763"/>
    </source>
</evidence>
<dbReference type="PANTHER" id="PTHR31223">
    <property type="entry name" value="LOG FAMILY PROTEIN YJL055W"/>
    <property type="match status" value="1"/>
</dbReference>
<comment type="catalytic activity">
    <reaction evidence="1">
        <text>AMP + H2O = D-ribose 5-phosphate + adenine</text>
        <dbReference type="Rhea" id="RHEA:20129"/>
        <dbReference type="ChEBI" id="CHEBI:15377"/>
        <dbReference type="ChEBI" id="CHEBI:16708"/>
        <dbReference type="ChEBI" id="CHEBI:78346"/>
        <dbReference type="ChEBI" id="CHEBI:456215"/>
        <dbReference type="EC" id="3.2.2.4"/>
    </reaction>
</comment>
<dbReference type="Pfam" id="PF03641">
    <property type="entry name" value="Lysine_decarbox"/>
    <property type="match status" value="1"/>
</dbReference>
<sequence>MDPAFARETEKFIGDVVASGAEIVYGGGKVGLMGVVANTALAAGGKVTGVIPRALTSGEISHTSLTALHIVDSMSARKKLMEDLGNCFVALPGGIGTIEETIEVLSNLILGNHKKPIFLLNVNRYWDRLLDLIAHVVDSGFANPLEGKLLIRVDSNAALLDELERWNPPRPRWGEG</sequence>
<evidence type="ECO:0000313" key="4">
    <source>
        <dbReference type="EMBL" id="QPS42252.1"/>
    </source>
</evidence>
<dbReference type="InterPro" id="IPR005269">
    <property type="entry name" value="LOG"/>
</dbReference>
<keyword evidence="3" id="KW-0203">Cytokinin biosynthesis</keyword>
<organism evidence="4 5">
    <name type="scientific">Burkholderia humptydooensis</name>
    <dbReference type="NCBI Taxonomy" id="430531"/>
    <lineage>
        <taxon>Bacteria</taxon>
        <taxon>Pseudomonadati</taxon>
        <taxon>Pseudomonadota</taxon>
        <taxon>Betaproteobacteria</taxon>
        <taxon>Burkholderiales</taxon>
        <taxon>Burkholderiaceae</taxon>
        <taxon>Burkholderia</taxon>
        <taxon>pseudomallei group</taxon>
    </lineage>
</organism>
<comment type="similarity">
    <text evidence="2 3">Belongs to the LOG family.</text>
</comment>
<evidence type="ECO:0000256" key="1">
    <source>
        <dbReference type="ARBA" id="ARBA00000274"/>
    </source>
</evidence>